<dbReference type="InParanoid" id="A0A803SZ50"/>
<keyword evidence="3" id="KW-1185">Reference proteome</keyword>
<dbReference type="GeneTree" id="ENSGT00940000171246"/>
<dbReference type="PANTHER" id="PTHR46421">
    <property type="entry name" value="PROGRAMMED CELL DEATH PROTEIN 2-LIKE"/>
    <property type="match status" value="1"/>
</dbReference>
<dbReference type="AlphaFoldDB" id="A0A803SZ50"/>
<dbReference type="PANTHER" id="PTHR46421:SF1">
    <property type="entry name" value="PROGRAMMED CELL DEATH PROTEIN 2-LIKE"/>
    <property type="match status" value="1"/>
</dbReference>
<reference evidence="2" key="3">
    <citation type="submission" date="2025-09" db="UniProtKB">
        <authorList>
            <consortium name="Ensembl"/>
        </authorList>
    </citation>
    <scope>IDENTIFICATION</scope>
</reference>
<accession>A0A803SZ50</accession>
<organism evidence="2 3">
    <name type="scientific">Anolis carolinensis</name>
    <name type="common">Green anole</name>
    <name type="synonym">American chameleon</name>
    <dbReference type="NCBI Taxonomy" id="28377"/>
    <lineage>
        <taxon>Eukaryota</taxon>
        <taxon>Metazoa</taxon>
        <taxon>Chordata</taxon>
        <taxon>Craniata</taxon>
        <taxon>Vertebrata</taxon>
        <taxon>Euteleostomi</taxon>
        <taxon>Lepidosauria</taxon>
        <taxon>Squamata</taxon>
        <taxon>Bifurcata</taxon>
        <taxon>Unidentata</taxon>
        <taxon>Episquamata</taxon>
        <taxon>Toxicofera</taxon>
        <taxon>Iguania</taxon>
        <taxon>Dactyloidae</taxon>
        <taxon>Anolis</taxon>
    </lineage>
</organism>
<sequence>MPARLAWINVSVEFGTALVFTCEKSCWPPNQPTPLEEYIYVQEDPDQHLFK</sequence>
<name>A0A803SZ50_ANOCA</name>
<dbReference type="Proteomes" id="UP000001646">
    <property type="component" value="Unplaced"/>
</dbReference>
<feature type="chain" id="PRO_5046372824" description="Programmed cell death protein 2 C-terminal domain-containing protein" evidence="1">
    <location>
        <begin position="18"/>
        <end position="51"/>
    </location>
</feature>
<evidence type="ECO:0008006" key="4">
    <source>
        <dbReference type="Google" id="ProtNLM"/>
    </source>
</evidence>
<evidence type="ECO:0000313" key="2">
    <source>
        <dbReference type="Ensembl" id="ENSACAP00000028240.1"/>
    </source>
</evidence>
<feature type="signal peptide" evidence="1">
    <location>
        <begin position="1"/>
        <end position="17"/>
    </location>
</feature>
<evidence type="ECO:0000256" key="1">
    <source>
        <dbReference type="SAM" id="SignalP"/>
    </source>
</evidence>
<proteinExistence type="predicted"/>
<reference evidence="2" key="2">
    <citation type="submission" date="2025-08" db="UniProtKB">
        <authorList>
            <consortium name="Ensembl"/>
        </authorList>
    </citation>
    <scope>IDENTIFICATION</scope>
</reference>
<dbReference type="Ensembl" id="ENSACAT00000040665.1">
    <property type="protein sequence ID" value="ENSACAP00000028240.1"/>
    <property type="gene ID" value="ENSACAG00000043557.1"/>
</dbReference>
<reference evidence="2" key="1">
    <citation type="submission" date="2009-12" db="EMBL/GenBank/DDBJ databases">
        <title>The Genome Sequence of Anolis carolinensis (Green Anole Lizard).</title>
        <authorList>
            <consortium name="The Genome Sequencing Platform"/>
            <person name="Di Palma F."/>
            <person name="Alfoldi J."/>
            <person name="Heiman D."/>
            <person name="Young S."/>
            <person name="Grabherr M."/>
            <person name="Johnson J."/>
            <person name="Lander E.S."/>
            <person name="Lindblad-Toh K."/>
        </authorList>
    </citation>
    <scope>NUCLEOTIDE SEQUENCE [LARGE SCALE GENOMIC DNA]</scope>
    <source>
        <strain evidence="2">JBL SC #1</strain>
    </source>
</reference>
<keyword evidence="1" id="KW-0732">Signal</keyword>
<evidence type="ECO:0000313" key="3">
    <source>
        <dbReference type="Proteomes" id="UP000001646"/>
    </source>
</evidence>
<dbReference type="InterPro" id="IPR052815">
    <property type="entry name" value="PDCD2-like_regulator"/>
</dbReference>
<protein>
    <recommendedName>
        <fullName evidence="4">Programmed cell death protein 2 C-terminal domain-containing protein</fullName>
    </recommendedName>
</protein>